<dbReference type="GeneID" id="80816861"/>
<protein>
    <submittedName>
        <fullName evidence="2">TadE-like protein</fullName>
    </submittedName>
</protein>
<organism evidence="2 3">
    <name type="scientific">Marinovum algicola</name>
    <dbReference type="NCBI Taxonomy" id="42444"/>
    <lineage>
        <taxon>Bacteria</taxon>
        <taxon>Pseudomonadati</taxon>
        <taxon>Pseudomonadota</taxon>
        <taxon>Alphaproteobacteria</taxon>
        <taxon>Rhodobacterales</taxon>
        <taxon>Roseobacteraceae</taxon>
        <taxon>Marinovum</taxon>
    </lineage>
</organism>
<evidence type="ECO:0000313" key="2">
    <source>
        <dbReference type="EMBL" id="SEI68509.1"/>
    </source>
</evidence>
<gene>
    <name evidence="2" type="ORF">SAMN04487940_101596</name>
</gene>
<keyword evidence="1" id="KW-1133">Transmembrane helix</keyword>
<name>A0A975W745_9RHOB</name>
<reference evidence="2 3" key="1">
    <citation type="submission" date="2016-10" db="EMBL/GenBank/DDBJ databases">
        <authorList>
            <person name="Varghese N."/>
            <person name="Submissions S."/>
        </authorList>
    </citation>
    <scope>NUCLEOTIDE SEQUENCE [LARGE SCALE GENOMIC DNA]</scope>
    <source>
        <strain evidence="2 3">FF3</strain>
    </source>
</reference>
<evidence type="ECO:0000313" key="3">
    <source>
        <dbReference type="Proteomes" id="UP000182932"/>
    </source>
</evidence>
<comment type="caution">
    <text evidence="2">The sequence shown here is derived from an EMBL/GenBank/DDBJ whole genome shotgun (WGS) entry which is preliminary data.</text>
</comment>
<dbReference type="EMBL" id="FNYY01000001">
    <property type="protein sequence ID" value="SEI68509.1"/>
    <property type="molecule type" value="Genomic_DNA"/>
</dbReference>
<dbReference type="Proteomes" id="UP000182932">
    <property type="component" value="Unassembled WGS sequence"/>
</dbReference>
<evidence type="ECO:0000256" key="1">
    <source>
        <dbReference type="SAM" id="Phobius"/>
    </source>
</evidence>
<keyword evidence="1" id="KW-0812">Transmembrane</keyword>
<accession>A0A975W745</accession>
<sequence length="179" mass="19902">MTHRLKLHMRRFVREESGSVETVAFALWMPMIVLILLTMLEVGAYTARATMLERAMDQTVRSIRLETGAAPQHNAIKDMICERAVILPDCTTNLRLEMVQRDPRGWTALPGSADCTDTALEVAPVRAFVNGQTNELMVLRACAKVTPIFPITFLAPSLQKDNAGDYALLAATSFVQEPR</sequence>
<keyword evidence="3" id="KW-1185">Reference proteome</keyword>
<proteinExistence type="predicted"/>
<feature type="transmembrane region" description="Helical" evidence="1">
    <location>
        <begin position="20"/>
        <end position="40"/>
    </location>
</feature>
<dbReference type="AlphaFoldDB" id="A0A975W745"/>
<dbReference type="RefSeq" id="WP_074834809.1">
    <property type="nucleotide sequence ID" value="NZ_FNYY01000001.1"/>
</dbReference>
<keyword evidence="1" id="KW-0472">Membrane</keyword>